<name>A0A7V8V3G2_9BACT</name>
<organism evidence="1 2">
    <name type="scientific">Bremerella alba</name>
    <dbReference type="NCBI Taxonomy" id="980252"/>
    <lineage>
        <taxon>Bacteria</taxon>
        <taxon>Pseudomonadati</taxon>
        <taxon>Planctomycetota</taxon>
        <taxon>Planctomycetia</taxon>
        <taxon>Pirellulales</taxon>
        <taxon>Pirellulaceae</taxon>
        <taxon>Bremerella</taxon>
    </lineage>
</organism>
<comment type="caution">
    <text evidence="1">The sequence shown here is derived from an EMBL/GenBank/DDBJ whole genome shotgun (WGS) entry which is preliminary data.</text>
</comment>
<evidence type="ECO:0000313" key="1">
    <source>
        <dbReference type="EMBL" id="MBA2114222.1"/>
    </source>
</evidence>
<gene>
    <name evidence="1" type="ORF">HOV93_13780</name>
</gene>
<dbReference type="Proteomes" id="UP000551616">
    <property type="component" value="Unassembled WGS sequence"/>
</dbReference>
<sequence length="31" mass="3387">MACQLAEIFDQLCFLGINVTLKSSRATGSRL</sequence>
<proteinExistence type="predicted"/>
<protein>
    <submittedName>
        <fullName evidence="1">Uncharacterized protein</fullName>
    </submittedName>
</protein>
<dbReference type="EMBL" id="JABRWO010000003">
    <property type="protein sequence ID" value="MBA2114222.1"/>
    <property type="molecule type" value="Genomic_DNA"/>
</dbReference>
<reference evidence="1 2" key="1">
    <citation type="submission" date="2020-05" db="EMBL/GenBank/DDBJ databases">
        <title>Bremerella alba sp. nov., a novel planctomycete isolated from the surface of the macroalga Fucus spiralis.</title>
        <authorList>
            <person name="Godinho O."/>
            <person name="Botelho R."/>
            <person name="Albuquerque L."/>
            <person name="Wiegand S."/>
            <person name="Da Costa M.S."/>
            <person name="Lobo-Da-Cunha A."/>
            <person name="Jogler C."/>
            <person name="Lage O.M."/>
        </authorList>
    </citation>
    <scope>NUCLEOTIDE SEQUENCE [LARGE SCALE GENOMIC DNA]</scope>
    <source>
        <strain evidence="1 2">FF15</strain>
    </source>
</reference>
<dbReference type="AlphaFoldDB" id="A0A7V8V3G2"/>
<evidence type="ECO:0000313" key="2">
    <source>
        <dbReference type="Proteomes" id="UP000551616"/>
    </source>
</evidence>
<accession>A0A7V8V3G2</accession>
<keyword evidence="2" id="KW-1185">Reference proteome</keyword>